<dbReference type="EMBL" id="SRRT01000005">
    <property type="protein sequence ID" value="TGN75595.1"/>
    <property type="molecule type" value="Genomic_DNA"/>
</dbReference>
<proteinExistence type="predicted"/>
<evidence type="ECO:0000313" key="1">
    <source>
        <dbReference type="EMBL" id="TGN75595.1"/>
    </source>
</evidence>
<keyword evidence="2" id="KW-1185">Reference proteome</keyword>
<dbReference type="GeneID" id="95449527"/>
<protein>
    <submittedName>
        <fullName evidence="1">Uncharacterized protein</fullName>
    </submittedName>
</protein>
<accession>A0A4Z1D1Y9</accession>
<evidence type="ECO:0000313" key="2">
    <source>
        <dbReference type="Proteomes" id="UP000298159"/>
    </source>
</evidence>
<dbReference type="AlphaFoldDB" id="A0A4Z1D1Y9"/>
<reference evidence="1 2" key="1">
    <citation type="submission" date="2019-04" db="EMBL/GenBank/DDBJ databases">
        <title>Streptomyces sp. nov. Bv016 isolated from bark of Buahinia variegata.</title>
        <authorList>
            <person name="Kanchanasin P."/>
            <person name="Tanasupawat S."/>
            <person name="Yuki M."/>
            <person name="Kudo T."/>
        </authorList>
    </citation>
    <scope>NUCLEOTIDE SEQUENCE [LARGE SCALE GENOMIC DNA]</scope>
    <source>
        <strain evidence="1 2">Bv016</strain>
    </source>
</reference>
<comment type="caution">
    <text evidence="1">The sequence shown here is derived from an EMBL/GenBank/DDBJ whole genome shotgun (WGS) entry which is preliminary data.</text>
</comment>
<sequence length="86" mass="9030">MSLRAGRAPAATVRVSESAFPARGIGFETIDGLPEINDAIDDLLGSVTFEILTAQPDGPRPSAVLAEALSTVRDRISAGVSMRTLY</sequence>
<gene>
    <name evidence="1" type="ORF">E5083_18170</name>
</gene>
<name>A0A4Z1D1Y9_9ACTN</name>
<dbReference type="RefSeq" id="WP_135786750.1">
    <property type="nucleotide sequence ID" value="NZ_SRRT01000005.1"/>
</dbReference>
<dbReference type="Proteomes" id="UP000298159">
    <property type="component" value="Unassembled WGS sequence"/>
</dbReference>
<organism evidence="1 2">
    <name type="scientific">Streptomyces bauhiniae</name>
    <dbReference type="NCBI Taxonomy" id="2340725"/>
    <lineage>
        <taxon>Bacteria</taxon>
        <taxon>Bacillati</taxon>
        <taxon>Actinomycetota</taxon>
        <taxon>Actinomycetes</taxon>
        <taxon>Kitasatosporales</taxon>
        <taxon>Streptomycetaceae</taxon>
        <taxon>Streptomyces</taxon>
    </lineage>
</organism>